<proteinExistence type="predicted"/>
<name>A0A5C3QFD8_9AGAR</name>
<dbReference type="EMBL" id="ML178827">
    <property type="protein sequence ID" value="TFL00803.1"/>
    <property type="molecule type" value="Genomic_DNA"/>
</dbReference>
<evidence type="ECO:0000313" key="1">
    <source>
        <dbReference type="EMBL" id="TFL00803.1"/>
    </source>
</evidence>
<gene>
    <name evidence="1" type="ORF">BDV98DRAFT_568748</name>
</gene>
<dbReference type="AlphaFoldDB" id="A0A5C3QFD8"/>
<accession>A0A5C3QFD8</accession>
<keyword evidence="2" id="KW-1185">Reference proteome</keyword>
<reference evidence="1 2" key="1">
    <citation type="journal article" date="2019" name="Nat. Ecol. Evol.">
        <title>Megaphylogeny resolves global patterns of mushroom evolution.</title>
        <authorList>
            <person name="Varga T."/>
            <person name="Krizsan K."/>
            <person name="Foldi C."/>
            <person name="Dima B."/>
            <person name="Sanchez-Garcia M."/>
            <person name="Sanchez-Ramirez S."/>
            <person name="Szollosi G.J."/>
            <person name="Szarkandi J.G."/>
            <person name="Papp V."/>
            <person name="Albert L."/>
            <person name="Andreopoulos W."/>
            <person name="Angelini C."/>
            <person name="Antonin V."/>
            <person name="Barry K.W."/>
            <person name="Bougher N.L."/>
            <person name="Buchanan P."/>
            <person name="Buyck B."/>
            <person name="Bense V."/>
            <person name="Catcheside P."/>
            <person name="Chovatia M."/>
            <person name="Cooper J."/>
            <person name="Damon W."/>
            <person name="Desjardin D."/>
            <person name="Finy P."/>
            <person name="Geml J."/>
            <person name="Haridas S."/>
            <person name="Hughes K."/>
            <person name="Justo A."/>
            <person name="Karasinski D."/>
            <person name="Kautmanova I."/>
            <person name="Kiss B."/>
            <person name="Kocsube S."/>
            <person name="Kotiranta H."/>
            <person name="LaButti K.M."/>
            <person name="Lechner B.E."/>
            <person name="Liimatainen K."/>
            <person name="Lipzen A."/>
            <person name="Lukacs Z."/>
            <person name="Mihaltcheva S."/>
            <person name="Morgado L.N."/>
            <person name="Niskanen T."/>
            <person name="Noordeloos M.E."/>
            <person name="Ohm R.A."/>
            <person name="Ortiz-Santana B."/>
            <person name="Ovrebo C."/>
            <person name="Racz N."/>
            <person name="Riley R."/>
            <person name="Savchenko A."/>
            <person name="Shiryaev A."/>
            <person name="Soop K."/>
            <person name="Spirin V."/>
            <person name="Szebenyi C."/>
            <person name="Tomsovsky M."/>
            <person name="Tulloss R.E."/>
            <person name="Uehling J."/>
            <person name="Grigoriev I.V."/>
            <person name="Vagvolgyi C."/>
            <person name="Papp T."/>
            <person name="Martin F.M."/>
            <person name="Miettinen O."/>
            <person name="Hibbett D.S."/>
            <person name="Nagy L.G."/>
        </authorList>
    </citation>
    <scope>NUCLEOTIDE SEQUENCE [LARGE SCALE GENOMIC DNA]</scope>
    <source>
        <strain evidence="1 2">CBS 309.79</strain>
    </source>
</reference>
<sequence length="73" mass="8037">MALAKSIGLPLPITTLQVWASNRVPVLRGMCFSSLISPHSHGLRRFTEGYGLQGVRPYSQGAKTEVYARCEEC</sequence>
<protein>
    <submittedName>
        <fullName evidence="1">Uncharacterized protein</fullName>
    </submittedName>
</protein>
<evidence type="ECO:0000313" key="2">
    <source>
        <dbReference type="Proteomes" id="UP000305067"/>
    </source>
</evidence>
<dbReference type="Proteomes" id="UP000305067">
    <property type="component" value="Unassembled WGS sequence"/>
</dbReference>
<organism evidence="1 2">
    <name type="scientific">Pterulicium gracile</name>
    <dbReference type="NCBI Taxonomy" id="1884261"/>
    <lineage>
        <taxon>Eukaryota</taxon>
        <taxon>Fungi</taxon>
        <taxon>Dikarya</taxon>
        <taxon>Basidiomycota</taxon>
        <taxon>Agaricomycotina</taxon>
        <taxon>Agaricomycetes</taxon>
        <taxon>Agaricomycetidae</taxon>
        <taxon>Agaricales</taxon>
        <taxon>Pleurotineae</taxon>
        <taxon>Pterulaceae</taxon>
        <taxon>Pterulicium</taxon>
    </lineage>
</organism>